<feature type="domain" description="ABC transmembrane type-1" evidence="14">
    <location>
        <begin position="312"/>
        <end position="528"/>
    </location>
</feature>
<feature type="domain" description="ABC transmembrane type-1" evidence="14">
    <location>
        <begin position="969"/>
        <end position="1263"/>
    </location>
</feature>
<dbReference type="GO" id="GO:0140359">
    <property type="term" value="F:ABC-type transporter activity"/>
    <property type="evidence" value="ECO:0007669"/>
    <property type="project" value="InterPro"/>
</dbReference>
<dbReference type="PROSITE" id="PS50929">
    <property type="entry name" value="ABC_TM1F"/>
    <property type="match status" value="2"/>
</dbReference>
<evidence type="ECO:0000256" key="5">
    <source>
        <dbReference type="ARBA" id="ARBA00022692"/>
    </source>
</evidence>
<dbReference type="PANTHER" id="PTHR24223:SF399">
    <property type="entry name" value="ABC TRANSPORTER ATNG"/>
    <property type="match status" value="1"/>
</dbReference>
<feature type="transmembrane region" description="Helical" evidence="12">
    <location>
        <begin position="963"/>
        <end position="983"/>
    </location>
</feature>
<dbReference type="InParanoid" id="A0A507BGQ7"/>
<keyword evidence="16" id="KW-1185">Reference proteome</keyword>
<evidence type="ECO:0000256" key="2">
    <source>
        <dbReference type="ARBA" id="ARBA00009726"/>
    </source>
</evidence>
<keyword evidence="9 12" id="KW-0472">Membrane</keyword>
<dbReference type="SUPFAM" id="SSF52540">
    <property type="entry name" value="P-loop containing nucleoside triphosphate hydrolases"/>
    <property type="match status" value="2"/>
</dbReference>
<evidence type="ECO:0000259" key="13">
    <source>
        <dbReference type="PROSITE" id="PS50893"/>
    </source>
</evidence>
<evidence type="ECO:0000256" key="3">
    <source>
        <dbReference type="ARBA" id="ARBA00022448"/>
    </source>
</evidence>
<evidence type="ECO:0000256" key="4">
    <source>
        <dbReference type="ARBA" id="ARBA00022475"/>
    </source>
</evidence>
<dbReference type="RefSeq" id="XP_030997882.1">
    <property type="nucleotide sequence ID" value="XM_031138546.1"/>
</dbReference>
<feature type="transmembrane region" description="Helical" evidence="12">
    <location>
        <begin position="1003"/>
        <end position="1026"/>
    </location>
</feature>
<dbReference type="InterPro" id="IPR003439">
    <property type="entry name" value="ABC_transporter-like_ATP-bd"/>
</dbReference>
<dbReference type="InterPro" id="IPR050173">
    <property type="entry name" value="ABC_transporter_C-like"/>
</dbReference>
<dbReference type="InterPro" id="IPR017871">
    <property type="entry name" value="ABC_transporter-like_CS"/>
</dbReference>
<reference evidence="15 16" key="1">
    <citation type="submission" date="2019-06" db="EMBL/GenBank/DDBJ databases">
        <title>Draft genome sequence of the filamentous fungus Phialemoniopsis curvata isolated from diesel fuel.</title>
        <authorList>
            <person name="Varaljay V.A."/>
            <person name="Lyon W.J."/>
            <person name="Crouch A.L."/>
            <person name="Drake C.E."/>
            <person name="Hollomon J.M."/>
            <person name="Nadeau L.J."/>
            <person name="Nunn H.S."/>
            <person name="Stevenson B.S."/>
            <person name="Bojanowski C.L."/>
            <person name="Crookes-Goodson W.J."/>
        </authorList>
    </citation>
    <scope>NUCLEOTIDE SEQUENCE [LARGE SCALE GENOMIC DNA]</scope>
    <source>
        <strain evidence="15 16">D216</strain>
    </source>
</reference>
<dbReference type="Gene3D" id="1.20.1560.10">
    <property type="entry name" value="ABC transporter type 1, transmembrane domain"/>
    <property type="match status" value="2"/>
</dbReference>
<dbReference type="InterPro" id="IPR044746">
    <property type="entry name" value="ABCC_6TM_D1"/>
</dbReference>
<feature type="transmembrane region" description="Helical" evidence="12">
    <location>
        <begin position="133"/>
        <end position="151"/>
    </location>
</feature>
<evidence type="ECO:0000256" key="6">
    <source>
        <dbReference type="ARBA" id="ARBA00022741"/>
    </source>
</evidence>
<dbReference type="InterPro" id="IPR027417">
    <property type="entry name" value="P-loop_NTPase"/>
</dbReference>
<evidence type="ECO:0000256" key="8">
    <source>
        <dbReference type="ARBA" id="ARBA00022989"/>
    </source>
</evidence>
<feature type="domain" description="ABC transporter" evidence="13">
    <location>
        <begin position="1300"/>
        <end position="1551"/>
    </location>
</feature>
<feature type="transmembrane region" description="Helical" evidence="12">
    <location>
        <begin position="1235"/>
        <end position="1258"/>
    </location>
</feature>
<dbReference type="InterPro" id="IPR011527">
    <property type="entry name" value="ABC1_TM_dom"/>
</dbReference>
<dbReference type="PANTHER" id="PTHR24223">
    <property type="entry name" value="ATP-BINDING CASSETTE SUB-FAMILY C"/>
    <property type="match status" value="1"/>
</dbReference>
<keyword evidence="3" id="KW-0813">Transport</keyword>
<feature type="transmembrane region" description="Helical" evidence="12">
    <location>
        <begin position="100"/>
        <end position="121"/>
    </location>
</feature>
<evidence type="ECO:0000256" key="9">
    <source>
        <dbReference type="ARBA" id="ARBA00023136"/>
    </source>
</evidence>
<dbReference type="Pfam" id="PF00664">
    <property type="entry name" value="ABC_membrane"/>
    <property type="match status" value="2"/>
</dbReference>
<dbReference type="InterPro" id="IPR003593">
    <property type="entry name" value="AAA+_ATPase"/>
</dbReference>
<dbReference type="CDD" id="cd18579">
    <property type="entry name" value="ABC_6TM_ABCC_D1"/>
    <property type="match status" value="1"/>
</dbReference>
<dbReference type="GO" id="GO:0005886">
    <property type="term" value="C:plasma membrane"/>
    <property type="evidence" value="ECO:0007669"/>
    <property type="project" value="UniProtKB-SubCell"/>
</dbReference>
<dbReference type="STRING" id="1093900.A0A507BGQ7"/>
<dbReference type="InterPro" id="IPR056227">
    <property type="entry name" value="TMD0_ABC"/>
</dbReference>
<keyword evidence="6" id="KW-0547">Nucleotide-binding</keyword>
<proteinExistence type="inferred from homology"/>
<feature type="transmembrane region" description="Helical" evidence="12">
    <location>
        <begin position="345"/>
        <end position="362"/>
    </location>
</feature>
<comment type="function">
    <text evidence="11">ABC-type transporter; part of the gene cluster that mediates the biosynthesis of the phomopsins, a group of hexapeptide mycotoxins which infects lupins and causes lupinosis disease in livestock.</text>
</comment>
<sequence length="1563" mass="171688">MTFPPPEWKNSASCFARRFAALNDRKAWDSAKSTMVDTQPDCGDGLFGPVVFSSCRGGFDFTLLFEQSILTVTPAACFIVLAIPRLAVLARRPDKVDRTALHGAKIAASLAFTILQLVVLTLVAQRQVLSQKFAITAGVLDLIVGITIVALSHFEHVKSIRPSFLIFLYLLLSLLFDAAYLRTQWLVASGKALAGVMTASLVVKIVLLVLESIEKRDMLKQSEKRQGLSSESTSGPITRGFFAWLNGLLRQGFATFLTPERLPSIYEKLAADRVHSRFDEVWNQASQQHKHSLFFAVLRCLKWDIAAVVPPGLGVIAASTVQPFLISKAVLFVESRGEAANPNNGYGLIGATALIFITYAICRSWFDHVGYRATTMLRSGMISLIYQKMMVLPLGNVSESGAMSIMGADVETLAETFHMVICDTWSSTLQLAIAIWLLAKQIGAVCIAPLIVSVACTGVTMYMGKYMTLRQKKWLEAIQKRVNFTTEVLGSVKSVKMLGLTDTMSRIISTLRTAEVKCTKSYRYMYGINICIRKQPNQATLDLVRVANVPLLLIVNGQVIVCQTLTFTAYAIAAKLQGTKSLSVNQAITSLSILNLVVFPLAVLIAALPRVFSAFGCLHRIQDFLMQESLRERRTALENRRQSSSDLSLFNQDCGTQLQTIPREDETSAKEAVAITLRHCKLGWTPTSSTERGIDITFPRTAGGWLAMVVGPVGCGKSTFLKGLLGETTQLDGEMRISNFDVAFCDQSAWIINGTIRENIIAQSGLLDEEWYSSVVYACDLDTDFQQLPRGDATLVGSKGVKLSGGQKQRIAIARAVYSRKRIAIFDDVFSALDKLTEQKVFDRVFGHNGLLRRVRCTVILSTHSISRLPEADAIIALGPNGKVVEQGHYNELKSYSGYVANLDVSTAGTQKSVDEPETGAGVDTTLDKVLTPTTEAEEQTLQRGANASVWRYYAASLGWGRICLFGGFLVLNSGSGAIRYIWLTWWAEESQANPETSLGYWLGMYGALGVLELLGLSLSCFYIYCSVMPRSSMNLHSVILNAALGAPMSFLSKTETGLLVNRFSQDLQLVDNILPRAVLVTAFQAVDSIAQAGLAIAAVRYIGICFPLLFGILYFIQRFYLRTSKQLRILEYVGPRCKALERQLTTSHLRLELKAPLYSHFIESLNGLVTIRAFGWTSKYFRRTLDLINAAQQPYYLLLCIQRWLVLVLDLIVASLAVLLTTLAVVLRSRVDPGLLGLSLVMMMTLGHTLASLVQFWTELETSLGAIARIKTFQEDTPNEALPDEIANPGPTWPASGALRLENLSLKYRQGFSETAAPVVDNISLTIQPGQKVGLVGRTGRRLMALNSGKSSLVLSLLSMIDVSSGTITLDGADLGTIPRALIRERLSCLTQDPFIFTSSIRLNADPLGQSSDSDIVAALHRVGLWRVIEGKTRADRGEAVDPLDATLDENFLSHGQRQLFCLARALLKRSSLLILDEPTSSVDSQTDARIQQLLRSELQGCTVIMIAHRLDSLLDFDTVAVLEKGRIIEVGCPRDLLTSAGSAFARMYYASSAQVEEKDLS</sequence>
<dbReference type="FunFam" id="3.40.50.300:FF:002145">
    <property type="entry name" value="ABC transporter (MsbA subfamily)"/>
    <property type="match status" value="1"/>
</dbReference>
<feature type="transmembrane region" description="Helical" evidence="12">
    <location>
        <begin position="593"/>
        <end position="618"/>
    </location>
</feature>
<dbReference type="FunFam" id="1.20.1560.10:FF:000066">
    <property type="entry name" value="ABC multidrug transporter (Eurofung)"/>
    <property type="match status" value="2"/>
</dbReference>
<dbReference type="InterPro" id="IPR044726">
    <property type="entry name" value="ABCC_6TM_D2"/>
</dbReference>
<evidence type="ECO:0000256" key="12">
    <source>
        <dbReference type="SAM" id="Phobius"/>
    </source>
</evidence>
<dbReference type="SMART" id="SM00382">
    <property type="entry name" value="AAA"/>
    <property type="match status" value="2"/>
</dbReference>
<evidence type="ECO:0000313" key="15">
    <source>
        <dbReference type="EMBL" id="TPX16171.1"/>
    </source>
</evidence>
<dbReference type="Pfam" id="PF00005">
    <property type="entry name" value="ABC_tran"/>
    <property type="match status" value="2"/>
</dbReference>
<dbReference type="EMBL" id="SKBQ01000019">
    <property type="protein sequence ID" value="TPX16171.1"/>
    <property type="molecule type" value="Genomic_DNA"/>
</dbReference>
<name>A0A507BGQ7_9PEZI</name>
<evidence type="ECO:0000256" key="11">
    <source>
        <dbReference type="ARBA" id="ARBA00059074"/>
    </source>
</evidence>
<comment type="similarity">
    <text evidence="2">Belongs to the ABC transporter superfamily. ABCC family. Conjugate transporter (TC 3.A.1.208) subfamily.</text>
</comment>
<feature type="transmembrane region" description="Helical" evidence="12">
    <location>
        <begin position="1099"/>
        <end position="1117"/>
    </location>
</feature>
<feature type="transmembrane region" description="Helical" evidence="12">
    <location>
        <begin position="1205"/>
        <end position="1228"/>
    </location>
</feature>
<accession>A0A507BGQ7</accession>
<dbReference type="PROSITE" id="PS50893">
    <property type="entry name" value="ABC_TRANSPORTER_2"/>
    <property type="match status" value="2"/>
</dbReference>
<keyword evidence="7" id="KW-0067">ATP-binding</keyword>
<evidence type="ECO:0000313" key="16">
    <source>
        <dbReference type="Proteomes" id="UP000319257"/>
    </source>
</evidence>
<dbReference type="InterPro" id="IPR036640">
    <property type="entry name" value="ABC1_TM_sf"/>
</dbReference>
<dbReference type="FunFam" id="1.20.1560.10:FF:000055">
    <property type="entry name" value="ABC multidrug transporter (Eurofung)"/>
    <property type="match status" value="1"/>
</dbReference>
<organism evidence="15 16">
    <name type="scientific">Thyridium curvatum</name>
    <dbReference type="NCBI Taxonomy" id="1093900"/>
    <lineage>
        <taxon>Eukaryota</taxon>
        <taxon>Fungi</taxon>
        <taxon>Dikarya</taxon>
        <taxon>Ascomycota</taxon>
        <taxon>Pezizomycotina</taxon>
        <taxon>Sordariomycetes</taxon>
        <taxon>Sordariomycetidae</taxon>
        <taxon>Thyridiales</taxon>
        <taxon>Thyridiaceae</taxon>
        <taxon>Thyridium</taxon>
    </lineage>
</organism>
<keyword evidence="4" id="KW-1003">Cell membrane</keyword>
<comment type="caution">
    <text evidence="15">The sequence shown here is derived from an EMBL/GenBank/DDBJ whole genome shotgun (WGS) entry which is preliminary data.</text>
</comment>
<keyword evidence="10" id="KW-0325">Glycoprotein</keyword>
<dbReference type="GO" id="GO:0005524">
    <property type="term" value="F:ATP binding"/>
    <property type="evidence" value="ECO:0007669"/>
    <property type="project" value="UniProtKB-KW"/>
</dbReference>
<dbReference type="CDD" id="cd18580">
    <property type="entry name" value="ABC_6TM_ABCC_D2"/>
    <property type="match status" value="1"/>
</dbReference>
<gene>
    <name evidence="15" type="ORF">E0L32_004166</name>
</gene>
<dbReference type="CDD" id="cd03244">
    <property type="entry name" value="ABCC_MRP_domain2"/>
    <property type="match status" value="1"/>
</dbReference>
<evidence type="ECO:0000256" key="1">
    <source>
        <dbReference type="ARBA" id="ARBA00004651"/>
    </source>
</evidence>
<feature type="transmembrane region" description="Helical" evidence="12">
    <location>
        <begin position="305"/>
        <end position="325"/>
    </location>
</feature>
<dbReference type="GeneID" id="41971613"/>
<evidence type="ECO:0000256" key="7">
    <source>
        <dbReference type="ARBA" id="ARBA00022840"/>
    </source>
</evidence>
<keyword evidence="8 12" id="KW-1133">Transmembrane helix</keyword>
<feature type="domain" description="ABC transporter" evidence="13">
    <location>
        <begin position="677"/>
        <end position="906"/>
    </location>
</feature>
<dbReference type="Pfam" id="PF24357">
    <property type="entry name" value="TMD0_ABC"/>
    <property type="match status" value="1"/>
</dbReference>
<dbReference type="OrthoDB" id="6500128at2759"/>
<evidence type="ECO:0000259" key="14">
    <source>
        <dbReference type="PROSITE" id="PS50929"/>
    </source>
</evidence>
<feature type="transmembrane region" description="Helical" evidence="12">
    <location>
        <begin position="433"/>
        <end position="463"/>
    </location>
</feature>
<comment type="subcellular location">
    <subcellularLocation>
        <location evidence="1">Cell membrane</location>
        <topology evidence="1">Multi-pass membrane protein</topology>
    </subcellularLocation>
</comment>
<dbReference type="SUPFAM" id="SSF90123">
    <property type="entry name" value="ABC transporter transmembrane region"/>
    <property type="match status" value="2"/>
</dbReference>
<evidence type="ECO:0000256" key="10">
    <source>
        <dbReference type="ARBA" id="ARBA00023180"/>
    </source>
</evidence>
<feature type="transmembrane region" description="Helical" evidence="12">
    <location>
        <begin position="163"/>
        <end position="180"/>
    </location>
</feature>
<dbReference type="Proteomes" id="UP000319257">
    <property type="component" value="Unassembled WGS sequence"/>
</dbReference>
<feature type="transmembrane region" description="Helical" evidence="12">
    <location>
        <begin position="69"/>
        <end position="88"/>
    </location>
</feature>
<dbReference type="GO" id="GO:0016887">
    <property type="term" value="F:ATP hydrolysis activity"/>
    <property type="evidence" value="ECO:0007669"/>
    <property type="project" value="InterPro"/>
</dbReference>
<feature type="transmembrane region" description="Helical" evidence="12">
    <location>
        <begin position="551"/>
        <end position="573"/>
    </location>
</feature>
<keyword evidence="5 12" id="KW-0812">Transmembrane</keyword>
<protein>
    <submittedName>
        <fullName evidence="15">Uncharacterized protein</fullName>
    </submittedName>
</protein>
<feature type="transmembrane region" description="Helical" evidence="12">
    <location>
        <begin position="192"/>
        <end position="210"/>
    </location>
</feature>
<dbReference type="PROSITE" id="PS00211">
    <property type="entry name" value="ABC_TRANSPORTER_1"/>
    <property type="match status" value="2"/>
</dbReference>
<dbReference type="CDD" id="cd03250">
    <property type="entry name" value="ABCC_MRP_domain1"/>
    <property type="match status" value="1"/>
</dbReference>
<dbReference type="Gene3D" id="3.40.50.300">
    <property type="entry name" value="P-loop containing nucleotide triphosphate hydrolases"/>
    <property type="match status" value="2"/>
</dbReference>